<organism evidence="2 3">
    <name type="scientific">Promicromonospora iranensis</name>
    <dbReference type="NCBI Taxonomy" id="1105144"/>
    <lineage>
        <taxon>Bacteria</taxon>
        <taxon>Bacillati</taxon>
        <taxon>Actinomycetota</taxon>
        <taxon>Actinomycetes</taxon>
        <taxon>Micrococcales</taxon>
        <taxon>Promicromonosporaceae</taxon>
        <taxon>Promicromonospora</taxon>
    </lineage>
</organism>
<dbReference type="RefSeq" id="WP_274995087.1">
    <property type="nucleotide sequence ID" value="NZ_JAJQQP010000008.1"/>
</dbReference>
<keyword evidence="3" id="KW-1185">Reference proteome</keyword>
<keyword evidence="1" id="KW-0812">Transmembrane</keyword>
<feature type="transmembrane region" description="Helical" evidence="1">
    <location>
        <begin position="12"/>
        <end position="36"/>
    </location>
</feature>
<dbReference type="EMBL" id="JAVDYE010000001">
    <property type="protein sequence ID" value="MDR7383842.1"/>
    <property type="molecule type" value="Genomic_DNA"/>
</dbReference>
<dbReference type="Proteomes" id="UP001183585">
    <property type="component" value="Unassembled WGS sequence"/>
</dbReference>
<keyword evidence="1" id="KW-0472">Membrane</keyword>
<gene>
    <name evidence="2" type="ORF">J2S48_003357</name>
</gene>
<comment type="caution">
    <text evidence="2">The sequence shown here is derived from an EMBL/GenBank/DDBJ whole genome shotgun (WGS) entry which is preliminary data.</text>
</comment>
<protein>
    <submittedName>
        <fullName evidence="2">Uncharacterized protein</fullName>
    </submittedName>
</protein>
<name>A0ABU2CR70_9MICO</name>
<reference evidence="2 3" key="1">
    <citation type="submission" date="2023-07" db="EMBL/GenBank/DDBJ databases">
        <title>Sequencing the genomes of 1000 actinobacteria strains.</title>
        <authorList>
            <person name="Klenk H.-P."/>
        </authorList>
    </citation>
    <scope>NUCLEOTIDE SEQUENCE [LARGE SCALE GENOMIC DNA]</scope>
    <source>
        <strain evidence="2 3">DSM 45554</strain>
    </source>
</reference>
<sequence>MNTSMRAPGSGLTRAGGILMIVIAVVHVVFTSSPYWPGWLGL</sequence>
<proteinExistence type="predicted"/>
<accession>A0ABU2CR70</accession>
<evidence type="ECO:0000313" key="2">
    <source>
        <dbReference type="EMBL" id="MDR7383842.1"/>
    </source>
</evidence>
<evidence type="ECO:0000313" key="3">
    <source>
        <dbReference type="Proteomes" id="UP001183585"/>
    </source>
</evidence>
<evidence type="ECO:0000256" key="1">
    <source>
        <dbReference type="SAM" id="Phobius"/>
    </source>
</evidence>
<keyword evidence="1" id="KW-1133">Transmembrane helix</keyword>